<keyword evidence="1" id="KW-0812">Transmembrane</keyword>
<protein>
    <submittedName>
        <fullName evidence="2">Uncharacterized protein</fullName>
    </submittedName>
</protein>
<keyword evidence="1" id="KW-0472">Membrane</keyword>
<sequence>MPGSDTGHFTQTTVSLTGQLLCVPTAILTLVSVSLGDSNDIDHLVLHKHVVDGNGLLQLLSGPVHFVCDGTSIQLHLHQVGLLLLQRKQTHLCVGQDADDLAVLLHCGKVFLQLLLAVLILPFLAVLCKGLLLGLHSPVLVEAALALITDVLREDGLEGAQASGGVHVAHDSHNNHGRCLHNCHSLYNLLFVHLSRPVDLTHDVSHAGLVAQESGQVHGFAGVIFGEALGLSAMAFASLTGQEAQGSVTGSRELTVGLWTEDNTINQMSAAKKQVHTVVSRVG</sequence>
<keyword evidence="3" id="KW-1185">Reference proteome</keyword>
<dbReference type="Ensembl" id="ENSPMGT00000012124.1">
    <property type="protein sequence ID" value="ENSPMGP00000011364.1"/>
    <property type="gene ID" value="ENSPMGG00000009398.1"/>
</dbReference>
<name>A0A3B4A3Z6_9GOBI</name>
<organism evidence="2 3">
    <name type="scientific">Periophthalmus magnuspinnatus</name>
    <dbReference type="NCBI Taxonomy" id="409849"/>
    <lineage>
        <taxon>Eukaryota</taxon>
        <taxon>Metazoa</taxon>
        <taxon>Chordata</taxon>
        <taxon>Craniata</taxon>
        <taxon>Vertebrata</taxon>
        <taxon>Euteleostomi</taxon>
        <taxon>Actinopterygii</taxon>
        <taxon>Neopterygii</taxon>
        <taxon>Teleostei</taxon>
        <taxon>Neoteleostei</taxon>
        <taxon>Acanthomorphata</taxon>
        <taxon>Gobiaria</taxon>
        <taxon>Gobiiformes</taxon>
        <taxon>Gobioidei</taxon>
        <taxon>Gobiidae</taxon>
        <taxon>Oxudercinae</taxon>
        <taxon>Periophthalmus</taxon>
    </lineage>
</organism>
<reference evidence="2" key="1">
    <citation type="submission" date="2025-08" db="UniProtKB">
        <authorList>
            <consortium name="Ensembl"/>
        </authorList>
    </citation>
    <scope>IDENTIFICATION</scope>
</reference>
<dbReference type="AlphaFoldDB" id="A0A3B4A3Z6"/>
<reference evidence="2" key="2">
    <citation type="submission" date="2025-09" db="UniProtKB">
        <authorList>
            <consortium name="Ensembl"/>
        </authorList>
    </citation>
    <scope>IDENTIFICATION</scope>
</reference>
<dbReference type="Proteomes" id="UP000261520">
    <property type="component" value="Unplaced"/>
</dbReference>
<keyword evidence="1" id="KW-1133">Transmembrane helix</keyword>
<evidence type="ECO:0000313" key="2">
    <source>
        <dbReference type="Ensembl" id="ENSPMGP00000011364.1"/>
    </source>
</evidence>
<evidence type="ECO:0000313" key="3">
    <source>
        <dbReference type="Proteomes" id="UP000261520"/>
    </source>
</evidence>
<feature type="transmembrane region" description="Helical" evidence="1">
    <location>
        <begin position="110"/>
        <end position="132"/>
    </location>
</feature>
<evidence type="ECO:0000256" key="1">
    <source>
        <dbReference type="SAM" id="Phobius"/>
    </source>
</evidence>
<proteinExistence type="predicted"/>
<accession>A0A3B4A3Z6</accession>